<dbReference type="GeneID" id="25257510"/>
<name>U6L9J9_EIMTE</name>
<sequence length="208" mass="20958">KCGNGRLAQIHHGSWQGLERWAEAQGLPVEKAVRQYHQRTYRPSQLTVAVVDPRPLSVIESAVAPALQYLSPAAAEAAAGTGALAALAAAAAAAAVAPREDDAAAAAAAAEPPSSCPTPAVHLLECASDQQNLIAFFCFFLPPAAPAAAAGAAAAADVAAVLRARRLLVEMLAAPGGDSLLGRLVKTGKAVRAAVHLPVSSDAGGLLQ</sequence>
<dbReference type="RefSeq" id="XP_013235169.1">
    <property type="nucleotide sequence ID" value="XM_013379715.1"/>
</dbReference>
<dbReference type="VEuPathDB" id="ToxoDB:ETH_00042355"/>
<dbReference type="EMBL" id="HG677061">
    <property type="protein sequence ID" value="CDJ44420.1"/>
    <property type="molecule type" value="Genomic_DNA"/>
</dbReference>
<feature type="non-terminal residue" evidence="1">
    <location>
        <position position="208"/>
    </location>
</feature>
<protein>
    <submittedName>
        <fullName evidence="1">Uncharacterized protein</fullName>
    </submittedName>
</protein>
<proteinExistence type="predicted"/>
<dbReference type="Proteomes" id="UP000030747">
    <property type="component" value="Unassembled WGS sequence"/>
</dbReference>
<evidence type="ECO:0000313" key="1">
    <source>
        <dbReference type="EMBL" id="CDJ44420.1"/>
    </source>
</evidence>
<keyword evidence="2" id="KW-1185">Reference proteome</keyword>
<evidence type="ECO:0000313" key="2">
    <source>
        <dbReference type="Proteomes" id="UP000030747"/>
    </source>
</evidence>
<dbReference type="AlphaFoldDB" id="U6L9J9"/>
<feature type="non-terminal residue" evidence="1">
    <location>
        <position position="1"/>
    </location>
</feature>
<dbReference type="VEuPathDB" id="ToxoDB:ETH2_1521200"/>
<accession>U6L9J9</accession>
<dbReference type="OrthoDB" id="349099at2759"/>
<reference evidence="1" key="2">
    <citation type="submission" date="2013-10" db="EMBL/GenBank/DDBJ databases">
        <authorList>
            <person name="Aslett M."/>
        </authorList>
    </citation>
    <scope>NUCLEOTIDE SEQUENCE [LARGE SCALE GENOMIC DNA]</scope>
    <source>
        <strain evidence="1">Houghton</strain>
    </source>
</reference>
<gene>
    <name evidence="1" type="ORF">ETH_00042355</name>
</gene>
<reference evidence="1" key="1">
    <citation type="submission" date="2013-10" db="EMBL/GenBank/DDBJ databases">
        <title>Genomic analysis of the causative agents of coccidiosis in chickens.</title>
        <authorList>
            <person name="Reid A.J."/>
            <person name="Blake D."/>
            <person name="Billington K."/>
            <person name="Browne H."/>
            <person name="Dunn M."/>
            <person name="Hung S."/>
            <person name="Kawahara F."/>
            <person name="Miranda-Saavedra D."/>
            <person name="Mourier T."/>
            <person name="Nagra H."/>
            <person name="Otto T.D."/>
            <person name="Rawlings N."/>
            <person name="Sanchez A."/>
            <person name="Sanders M."/>
            <person name="Subramaniam C."/>
            <person name="Tay Y."/>
            <person name="Dear P."/>
            <person name="Doerig C."/>
            <person name="Gruber A."/>
            <person name="Parkinson J."/>
            <person name="Shirley M."/>
            <person name="Wan K.L."/>
            <person name="Berriman M."/>
            <person name="Tomley F."/>
            <person name="Pain A."/>
        </authorList>
    </citation>
    <scope>NUCLEOTIDE SEQUENCE [LARGE SCALE GENOMIC DNA]</scope>
    <source>
        <strain evidence="1">Houghton</strain>
    </source>
</reference>
<organism evidence="1 2">
    <name type="scientific">Eimeria tenella</name>
    <name type="common">Coccidian parasite</name>
    <dbReference type="NCBI Taxonomy" id="5802"/>
    <lineage>
        <taxon>Eukaryota</taxon>
        <taxon>Sar</taxon>
        <taxon>Alveolata</taxon>
        <taxon>Apicomplexa</taxon>
        <taxon>Conoidasida</taxon>
        <taxon>Coccidia</taxon>
        <taxon>Eucoccidiorida</taxon>
        <taxon>Eimeriorina</taxon>
        <taxon>Eimeriidae</taxon>
        <taxon>Eimeria</taxon>
    </lineage>
</organism>